<dbReference type="SMART" id="SM00271">
    <property type="entry name" value="DnaJ"/>
    <property type="match status" value="1"/>
</dbReference>
<protein>
    <recommendedName>
        <fullName evidence="3">J domain-containing protein</fullName>
    </recommendedName>
</protein>
<dbReference type="CDD" id="cd06257">
    <property type="entry name" value="DnaJ"/>
    <property type="match status" value="1"/>
</dbReference>
<dbReference type="STRING" id="2903.R1DH56"/>
<dbReference type="AlphaFoldDB" id="A0A0D3I9U4"/>
<dbReference type="GO" id="GO:0005737">
    <property type="term" value="C:cytoplasm"/>
    <property type="evidence" value="ECO:0007669"/>
    <property type="project" value="TreeGrafter"/>
</dbReference>
<dbReference type="PANTHER" id="PTHR43096:SF52">
    <property type="entry name" value="DNAJ HOMOLOG 1, MITOCHONDRIAL-RELATED"/>
    <property type="match status" value="1"/>
</dbReference>
<evidence type="ECO:0000256" key="2">
    <source>
        <dbReference type="SAM" id="MobiDB-lite"/>
    </source>
</evidence>
<reference evidence="4" key="2">
    <citation type="submission" date="2024-10" db="UniProtKB">
        <authorList>
            <consortium name="EnsemblProtists"/>
        </authorList>
    </citation>
    <scope>IDENTIFICATION</scope>
</reference>
<keyword evidence="1" id="KW-0143">Chaperone</keyword>
<dbReference type="Proteomes" id="UP000013827">
    <property type="component" value="Unassembled WGS sequence"/>
</dbReference>
<dbReference type="PaxDb" id="2903-EOD08029"/>
<dbReference type="EnsemblProtists" id="EOD08029">
    <property type="protein sequence ID" value="EOD08029"/>
    <property type="gene ID" value="EMIHUDRAFT_453253"/>
</dbReference>
<feature type="compositionally biased region" description="Pro residues" evidence="2">
    <location>
        <begin position="196"/>
        <end position="209"/>
    </location>
</feature>
<dbReference type="Gene3D" id="1.10.287.110">
    <property type="entry name" value="DnaJ domain"/>
    <property type="match status" value="1"/>
</dbReference>
<organism evidence="4 5">
    <name type="scientific">Emiliania huxleyi (strain CCMP1516)</name>
    <dbReference type="NCBI Taxonomy" id="280463"/>
    <lineage>
        <taxon>Eukaryota</taxon>
        <taxon>Haptista</taxon>
        <taxon>Haptophyta</taxon>
        <taxon>Prymnesiophyceae</taxon>
        <taxon>Isochrysidales</taxon>
        <taxon>Noelaerhabdaceae</taxon>
        <taxon>Emiliania</taxon>
    </lineage>
</organism>
<evidence type="ECO:0000313" key="5">
    <source>
        <dbReference type="Proteomes" id="UP000013827"/>
    </source>
</evidence>
<feature type="region of interest" description="Disordered" evidence="2">
    <location>
        <begin position="153"/>
        <end position="259"/>
    </location>
</feature>
<dbReference type="HOGENOM" id="CLU_1075348_0_0_1"/>
<dbReference type="GeneID" id="17254164"/>
<dbReference type="SUPFAM" id="SSF46565">
    <property type="entry name" value="Chaperone J-domain"/>
    <property type="match status" value="1"/>
</dbReference>
<reference evidence="5" key="1">
    <citation type="journal article" date="2013" name="Nature">
        <title>Pan genome of the phytoplankton Emiliania underpins its global distribution.</title>
        <authorList>
            <person name="Read B.A."/>
            <person name="Kegel J."/>
            <person name="Klute M.J."/>
            <person name="Kuo A."/>
            <person name="Lefebvre S.C."/>
            <person name="Maumus F."/>
            <person name="Mayer C."/>
            <person name="Miller J."/>
            <person name="Monier A."/>
            <person name="Salamov A."/>
            <person name="Young J."/>
            <person name="Aguilar M."/>
            <person name="Claverie J.M."/>
            <person name="Frickenhaus S."/>
            <person name="Gonzalez K."/>
            <person name="Herman E.K."/>
            <person name="Lin Y.C."/>
            <person name="Napier J."/>
            <person name="Ogata H."/>
            <person name="Sarno A.F."/>
            <person name="Shmutz J."/>
            <person name="Schroeder D."/>
            <person name="de Vargas C."/>
            <person name="Verret F."/>
            <person name="von Dassow P."/>
            <person name="Valentin K."/>
            <person name="Van de Peer Y."/>
            <person name="Wheeler G."/>
            <person name="Dacks J.B."/>
            <person name="Delwiche C.F."/>
            <person name="Dyhrman S.T."/>
            <person name="Glockner G."/>
            <person name="John U."/>
            <person name="Richards T."/>
            <person name="Worden A.Z."/>
            <person name="Zhang X."/>
            <person name="Grigoriev I.V."/>
            <person name="Allen A.E."/>
            <person name="Bidle K."/>
            <person name="Borodovsky M."/>
            <person name="Bowler C."/>
            <person name="Brownlee C."/>
            <person name="Cock J.M."/>
            <person name="Elias M."/>
            <person name="Gladyshev V.N."/>
            <person name="Groth M."/>
            <person name="Guda C."/>
            <person name="Hadaegh A."/>
            <person name="Iglesias-Rodriguez M.D."/>
            <person name="Jenkins J."/>
            <person name="Jones B.M."/>
            <person name="Lawson T."/>
            <person name="Leese F."/>
            <person name="Lindquist E."/>
            <person name="Lobanov A."/>
            <person name="Lomsadze A."/>
            <person name="Malik S.B."/>
            <person name="Marsh M.E."/>
            <person name="Mackinder L."/>
            <person name="Mock T."/>
            <person name="Mueller-Roeber B."/>
            <person name="Pagarete A."/>
            <person name="Parker M."/>
            <person name="Probert I."/>
            <person name="Quesneville H."/>
            <person name="Raines C."/>
            <person name="Rensing S.A."/>
            <person name="Riano-Pachon D.M."/>
            <person name="Richier S."/>
            <person name="Rokitta S."/>
            <person name="Shiraiwa Y."/>
            <person name="Soanes D.M."/>
            <person name="van der Giezen M."/>
            <person name="Wahlund T.M."/>
            <person name="Williams B."/>
            <person name="Wilson W."/>
            <person name="Wolfe G."/>
            <person name="Wurch L.L."/>
        </authorList>
    </citation>
    <scope>NUCLEOTIDE SEQUENCE</scope>
</reference>
<dbReference type="GO" id="GO:0042026">
    <property type="term" value="P:protein refolding"/>
    <property type="evidence" value="ECO:0007669"/>
    <property type="project" value="TreeGrafter"/>
</dbReference>
<dbReference type="InterPro" id="IPR036869">
    <property type="entry name" value="J_dom_sf"/>
</dbReference>
<feature type="domain" description="J" evidence="3">
    <location>
        <begin position="82"/>
        <end position="146"/>
    </location>
</feature>
<evidence type="ECO:0000313" key="4">
    <source>
        <dbReference type="EnsemblProtists" id="EOD08029"/>
    </source>
</evidence>
<proteinExistence type="predicted"/>
<dbReference type="KEGG" id="ehx:EMIHUDRAFT_453253"/>
<dbReference type="Pfam" id="PF00226">
    <property type="entry name" value="DnaJ"/>
    <property type="match status" value="1"/>
</dbReference>
<keyword evidence="5" id="KW-1185">Reference proteome</keyword>
<evidence type="ECO:0000256" key="1">
    <source>
        <dbReference type="ARBA" id="ARBA00023186"/>
    </source>
</evidence>
<dbReference type="PANTHER" id="PTHR43096">
    <property type="entry name" value="DNAJ HOMOLOG 1, MITOCHONDRIAL-RELATED"/>
    <property type="match status" value="1"/>
</dbReference>
<dbReference type="RefSeq" id="XP_005760458.1">
    <property type="nucleotide sequence ID" value="XM_005760401.1"/>
</dbReference>
<evidence type="ECO:0000259" key="3">
    <source>
        <dbReference type="PROSITE" id="PS50076"/>
    </source>
</evidence>
<accession>A0A0D3I9U4</accession>
<dbReference type="InterPro" id="IPR001623">
    <property type="entry name" value="DnaJ_domain"/>
</dbReference>
<dbReference type="GO" id="GO:0051082">
    <property type="term" value="F:unfolded protein binding"/>
    <property type="evidence" value="ECO:0007669"/>
    <property type="project" value="TreeGrafter"/>
</dbReference>
<dbReference type="PROSITE" id="PS50076">
    <property type="entry name" value="DNAJ_2"/>
    <property type="match status" value="1"/>
</dbReference>
<name>A0A0D3I9U4_EMIH1</name>
<sequence>MFFAYDLAIYTAVRRREAENALKQARILYAAGRDAEAMRLVQRSLSFHATREAERFKGQLRGHTNSSGAKAIRAVLRLGVNEPHSTLGIPRGADVAAVQRAYLALARQLHPDRNQSPGAEEAFKRLTNAKERAICCPADVLTDEARRAEVGAELGASAEATPPRWQDPAPRVSGEWAADGEDSAGSASEDGELGASPPPPQEPPSPLSGPPHGTVRGGGRLPGATGRGASRSASDNPKTRAVIRKGGRGRGQAAPTQPD</sequence>